<proteinExistence type="predicted"/>
<gene>
    <name evidence="1" type="ORF">EOJ36_10990</name>
</gene>
<organism evidence="1 2">
    <name type="scientific">Sandaracinomonas limnophila</name>
    <dbReference type="NCBI Taxonomy" id="1862386"/>
    <lineage>
        <taxon>Bacteria</taxon>
        <taxon>Pseudomonadati</taxon>
        <taxon>Bacteroidota</taxon>
        <taxon>Cytophagia</taxon>
        <taxon>Cytophagales</taxon>
        <taxon>Flectobacillaceae</taxon>
        <taxon>Sandaracinomonas</taxon>
    </lineage>
</organism>
<dbReference type="AlphaFoldDB" id="A0A437PNH5"/>
<reference evidence="1 2" key="1">
    <citation type="submission" date="2019-01" db="EMBL/GenBank/DDBJ databases">
        <authorList>
            <person name="Chen W.-M."/>
        </authorList>
    </citation>
    <scope>NUCLEOTIDE SEQUENCE [LARGE SCALE GENOMIC DNA]</scope>
    <source>
        <strain evidence="1 2">FSY-15</strain>
    </source>
</reference>
<protein>
    <submittedName>
        <fullName evidence="1">Type II toxin-antitoxin system RelE/ParE family toxin</fullName>
    </submittedName>
</protein>
<dbReference type="InterPro" id="IPR009241">
    <property type="entry name" value="HigB-like"/>
</dbReference>
<evidence type="ECO:0000313" key="1">
    <source>
        <dbReference type="EMBL" id="RVU23594.1"/>
    </source>
</evidence>
<dbReference type="EMBL" id="SACY01000005">
    <property type="protein sequence ID" value="RVU23594.1"/>
    <property type="molecule type" value="Genomic_DNA"/>
</dbReference>
<dbReference type="OrthoDB" id="573082at2"/>
<dbReference type="RefSeq" id="WP_127805311.1">
    <property type="nucleotide sequence ID" value="NZ_SACY01000005.1"/>
</dbReference>
<sequence length="111" mass="13567">MKDSIFEIILLEDVKKFLSELDEKPREKIIYNLWKSKFLKDKTLFKKLNGEIWEFRTVYNKQYFRIFAFWDKRNKQETLVVASHGLIKKVDKIPKSELEKANKIMELYFKN</sequence>
<dbReference type="Proteomes" id="UP000282832">
    <property type="component" value="Unassembled WGS sequence"/>
</dbReference>
<accession>A0A437PNH5</accession>
<dbReference type="Pfam" id="PF05973">
    <property type="entry name" value="Gp49"/>
    <property type="match status" value="1"/>
</dbReference>
<keyword evidence="2" id="KW-1185">Reference proteome</keyword>
<evidence type="ECO:0000313" key="2">
    <source>
        <dbReference type="Proteomes" id="UP000282832"/>
    </source>
</evidence>
<comment type="caution">
    <text evidence="1">The sequence shown here is derived from an EMBL/GenBank/DDBJ whole genome shotgun (WGS) entry which is preliminary data.</text>
</comment>
<name>A0A437PNH5_9BACT</name>